<organism evidence="16 17">
    <name type="scientific">Plectonema cf. radiosum LEGE 06105</name>
    <dbReference type="NCBI Taxonomy" id="945769"/>
    <lineage>
        <taxon>Bacteria</taxon>
        <taxon>Bacillati</taxon>
        <taxon>Cyanobacteriota</taxon>
        <taxon>Cyanophyceae</taxon>
        <taxon>Oscillatoriophycideae</taxon>
        <taxon>Oscillatoriales</taxon>
        <taxon>Microcoleaceae</taxon>
        <taxon>Plectonema</taxon>
    </lineage>
</organism>
<name>A0A8J7K6W5_9CYAN</name>
<dbReference type="EMBL" id="JADEWL010000131">
    <property type="protein sequence ID" value="MBE9215997.1"/>
    <property type="molecule type" value="Genomic_DNA"/>
</dbReference>
<evidence type="ECO:0000256" key="5">
    <source>
        <dbReference type="ARBA" id="ARBA00022553"/>
    </source>
</evidence>
<dbReference type="PANTHER" id="PTHR43047">
    <property type="entry name" value="TWO-COMPONENT HISTIDINE PROTEIN KINASE"/>
    <property type="match status" value="1"/>
</dbReference>
<feature type="domain" description="Histidine kinase" evidence="13">
    <location>
        <begin position="324"/>
        <end position="549"/>
    </location>
</feature>
<dbReference type="CDD" id="cd00082">
    <property type="entry name" value="HisKA"/>
    <property type="match status" value="1"/>
</dbReference>
<feature type="domain" description="Response regulatory" evidence="14">
    <location>
        <begin position="574"/>
        <end position="690"/>
    </location>
</feature>
<keyword evidence="12" id="KW-1133">Transmembrane helix</keyword>
<dbReference type="InterPro" id="IPR004358">
    <property type="entry name" value="Sig_transdc_His_kin-like_C"/>
</dbReference>
<keyword evidence="5 10" id="KW-0597">Phosphoprotein</keyword>
<dbReference type="SMART" id="SM00448">
    <property type="entry name" value="REC"/>
    <property type="match status" value="1"/>
</dbReference>
<dbReference type="Pfam" id="PF02518">
    <property type="entry name" value="HATPase_c"/>
    <property type="match status" value="1"/>
</dbReference>
<evidence type="ECO:0000313" key="17">
    <source>
        <dbReference type="Proteomes" id="UP000620559"/>
    </source>
</evidence>
<dbReference type="GO" id="GO:0016020">
    <property type="term" value="C:membrane"/>
    <property type="evidence" value="ECO:0007669"/>
    <property type="project" value="UniProtKB-SubCell"/>
</dbReference>
<dbReference type="InterPro" id="IPR036890">
    <property type="entry name" value="HATPase_C_sf"/>
</dbReference>
<dbReference type="InterPro" id="IPR005467">
    <property type="entry name" value="His_kinase_dom"/>
</dbReference>
<dbReference type="SMART" id="SM00388">
    <property type="entry name" value="HisKA"/>
    <property type="match status" value="1"/>
</dbReference>
<evidence type="ECO:0000256" key="4">
    <source>
        <dbReference type="ARBA" id="ARBA00012438"/>
    </source>
</evidence>
<dbReference type="Pfam" id="PF00072">
    <property type="entry name" value="Response_reg"/>
    <property type="match status" value="1"/>
</dbReference>
<evidence type="ECO:0000256" key="2">
    <source>
        <dbReference type="ARBA" id="ARBA00004370"/>
    </source>
</evidence>
<dbReference type="Gene3D" id="3.30.565.10">
    <property type="entry name" value="Histidine kinase-like ATPase, C-terminal domain"/>
    <property type="match status" value="1"/>
</dbReference>
<dbReference type="InterPro" id="IPR003594">
    <property type="entry name" value="HATPase_dom"/>
</dbReference>
<comment type="catalytic activity">
    <reaction evidence="1">
        <text>ATP + protein L-histidine = ADP + protein N-phospho-L-histidine.</text>
        <dbReference type="EC" id="2.7.13.3"/>
    </reaction>
</comment>
<dbReference type="CDD" id="cd06225">
    <property type="entry name" value="HAMP"/>
    <property type="match status" value="1"/>
</dbReference>
<dbReference type="GO" id="GO:0000155">
    <property type="term" value="F:phosphorelay sensor kinase activity"/>
    <property type="evidence" value="ECO:0007669"/>
    <property type="project" value="InterPro"/>
</dbReference>
<keyword evidence="7" id="KW-0418">Kinase</keyword>
<evidence type="ECO:0000259" key="13">
    <source>
        <dbReference type="PROSITE" id="PS50109"/>
    </source>
</evidence>
<dbReference type="InterPro" id="IPR011006">
    <property type="entry name" value="CheY-like_superfamily"/>
</dbReference>
<keyword evidence="12" id="KW-0812">Transmembrane</keyword>
<keyword evidence="11" id="KW-0175">Coiled coil</keyword>
<dbReference type="PROSITE" id="PS50109">
    <property type="entry name" value="HIS_KIN"/>
    <property type="match status" value="1"/>
</dbReference>
<dbReference type="PROSITE" id="PS50885">
    <property type="entry name" value="HAMP"/>
    <property type="match status" value="1"/>
</dbReference>
<dbReference type="InterPro" id="IPR036097">
    <property type="entry name" value="HisK_dim/P_sf"/>
</dbReference>
<evidence type="ECO:0000256" key="8">
    <source>
        <dbReference type="ARBA" id="ARBA00023012"/>
    </source>
</evidence>
<accession>A0A8J7K6W5</accession>
<evidence type="ECO:0000256" key="11">
    <source>
        <dbReference type="SAM" id="Coils"/>
    </source>
</evidence>
<dbReference type="Gene3D" id="6.10.340.10">
    <property type="match status" value="1"/>
</dbReference>
<keyword evidence="17" id="KW-1185">Reference proteome</keyword>
<dbReference type="EC" id="2.7.13.3" evidence="4"/>
<keyword evidence="6" id="KW-0808">Transferase</keyword>
<evidence type="ECO:0000259" key="15">
    <source>
        <dbReference type="PROSITE" id="PS50885"/>
    </source>
</evidence>
<dbReference type="SUPFAM" id="SSF47384">
    <property type="entry name" value="Homodimeric domain of signal transducing histidine kinase"/>
    <property type="match status" value="1"/>
</dbReference>
<comment type="subcellular location">
    <subcellularLocation>
        <location evidence="2">Membrane</location>
    </subcellularLocation>
</comment>
<comment type="caution">
    <text evidence="16">The sequence shown here is derived from an EMBL/GenBank/DDBJ whole genome shotgun (WGS) entry which is preliminary data.</text>
</comment>
<evidence type="ECO:0000256" key="10">
    <source>
        <dbReference type="PROSITE-ProRule" id="PRU00169"/>
    </source>
</evidence>
<dbReference type="InterPro" id="IPR003660">
    <property type="entry name" value="HAMP_dom"/>
</dbReference>
<dbReference type="PROSITE" id="PS50110">
    <property type="entry name" value="RESPONSE_REGULATORY"/>
    <property type="match status" value="1"/>
</dbReference>
<evidence type="ECO:0000256" key="9">
    <source>
        <dbReference type="ARBA" id="ARBA00074306"/>
    </source>
</evidence>
<evidence type="ECO:0000313" key="16">
    <source>
        <dbReference type="EMBL" id="MBE9215997.1"/>
    </source>
</evidence>
<sequence length="781" mass="88971">MNYPSSKHPSSQSDIQKHKKASRILSGWLFNQASRIINRLTLQNKICLGYIVAVGMTLGGTGFGLSMGNFWVDRVEQQRKDIRQELELLNNLLNTSLSLQSINEISPYLQQPQKLQQAKSRVISRINNFQNVLAKANSSKSLEALIKKYDDDLKQFAQDSEITLKKIDSNKLNLQEVEGKIANLAASNSRIKTLEFIDELQILSKSILREEEQLENRLNQAKTLRIIIVILSLIFTLSITFFIGIYSSRMITKPILKITSLTQKALEEYNYDIEIPVTANPELGNLETSLNELFQRIKNHIKQQEEASISADAANYAKSEFMANISHELRTPLNGILGYTQIIENSPHLSKQEQRGIEIIHRCAKHLLILINDILDFSQIEAHKIKLHPSDFHFPSFLQGIVEICRIKAENKGLNFIYLTPENLPSGITADKRRLRQILINLLNNAIKFTETGCVTLQVEILEINKKSFSETVRLLFHIEDTGIGIEAEQLNKIFLPFEQLGTTKNKSEGTGIGLSLSQKIVEIMNSTIKVNSQVGMGSMFEFELEFPIAENWTETSTITRTGRIVGYTGERKQILIVDDSWENRSLFINLLSPIGFELIEAENGEDGLEKAIISQPHLIISDINMPIMNGWQMLKKIRNLDNLENTLFIVCSVSTSERDSQKAIQAGANYFLNKPVKSKELYRILAKQLQLTWIYSNKETTKIMSSNSHQKNQIVIPPASELTMLLEFAKQGKIKGIKHELERISQLDKQYQDFVDELDSFVKSFNINKIREFLQDNIKF</sequence>
<dbReference type="FunFam" id="3.30.565.10:FF:000010">
    <property type="entry name" value="Sensor histidine kinase RcsC"/>
    <property type="match status" value="1"/>
</dbReference>
<comment type="similarity">
    <text evidence="3">In the N-terminal section; belongs to the phytochrome family.</text>
</comment>
<dbReference type="Gene3D" id="3.40.50.2300">
    <property type="match status" value="1"/>
</dbReference>
<dbReference type="Proteomes" id="UP000620559">
    <property type="component" value="Unassembled WGS sequence"/>
</dbReference>
<dbReference type="Gene3D" id="1.10.287.130">
    <property type="match status" value="1"/>
</dbReference>
<proteinExistence type="inferred from homology"/>
<evidence type="ECO:0000259" key="14">
    <source>
        <dbReference type="PROSITE" id="PS50110"/>
    </source>
</evidence>
<gene>
    <name evidence="16" type="ORF">IQ247_25605</name>
</gene>
<feature type="transmembrane region" description="Helical" evidence="12">
    <location>
        <begin position="48"/>
        <end position="72"/>
    </location>
</feature>
<evidence type="ECO:0000256" key="6">
    <source>
        <dbReference type="ARBA" id="ARBA00022679"/>
    </source>
</evidence>
<feature type="modified residue" description="4-aspartylphosphate" evidence="10">
    <location>
        <position position="623"/>
    </location>
</feature>
<dbReference type="Pfam" id="PF00512">
    <property type="entry name" value="HisKA"/>
    <property type="match status" value="1"/>
</dbReference>
<dbReference type="AlphaFoldDB" id="A0A8J7K6W5"/>
<evidence type="ECO:0000256" key="12">
    <source>
        <dbReference type="SAM" id="Phobius"/>
    </source>
</evidence>
<dbReference type="InterPro" id="IPR001789">
    <property type="entry name" value="Sig_transdc_resp-reg_receiver"/>
</dbReference>
<reference evidence="16" key="1">
    <citation type="submission" date="2020-10" db="EMBL/GenBank/DDBJ databases">
        <authorList>
            <person name="Castelo-Branco R."/>
            <person name="Eusebio N."/>
            <person name="Adriana R."/>
            <person name="Vieira A."/>
            <person name="Brugerolle De Fraissinette N."/>
            <person name="Rezende De Castro R."/>
            <person name="Schneider M.P."/>
            <person name="Vasconcelos V."/>
            <person name="Leao P.N."/>
        </authorList>
    </citation>
    <scope>NUCLEOTIDE SEQUENCE</scope>
    <source>
        <strain evidence="16">LEGE 06105</strain>
    </source>
</reference>
<dbReference type="SUPFAM" id="SSF158472">
    <property type="entry name" value="HAMP domain-like"/>
    <property type="match status" value="1"/>
</dbReference>
<dbReference type="SMART" id="SM00387">
    <property type="entry name" value="HATPase_c"/>
    <property type="match status" value="1"/>
</dbReference>
<dbReference type="PRINTS" id="PR00344">
    <property type="entry name" value="BCTRLSENSOR"/>
</dbReference>
<dbReference type="InterPro" id="IPR003661">
    <property type="entry name" value="HisK_dim/P_dom"/>
</dbReference>
<evidence type="ECO:0000256" key="7">
    <source>
        <dbReference type="ARBA" id="ARBA00022777"/>
    </source>
</evidence>
<dbReference type="SUPFAM" id="SSF52172">
    <property type="entry name" value="CheY-like"/>
    <property type="match status" value="1"/>
</dbReference>
<dbReference type="SUPFAM" id="SSF55874">
    <property type="entry name" value="ATPase domain of HSP90 chaperone/DNA topoisomerase II/histidine kinase"/>
    <property type="match status" value="1"/>
</dbReference>
<keyword evidence="8" id="KW-0902">Two-component regulatory system</keyword>
<feature type="coiled-coil region" evidence="11">
    <location>
        <begin position="197"/>
        <end position="224"/>
    </location>
</feature>
<dbReference type="CDD" id="cd16922">
    <property type="entry name" value="HATPase_EvgS-ArcB-TorS-like"/>
    <property type="match status" value="1"/>
</dbReference>
<dbReference type="CDD" id="cd00156">
    <property type="entry name" value="REC"/>
    <property type="match status" value="1"/>
</dbReference>
<evidence type="ECO:0000256" key="1">
    <source>
        <dbReference type="ARBA" id="ARBA00000085"/>
    </source>
</evidence>
<evidence type="ECO:0000256" key="3">
    <source>
        <dbReference type="ARBA" id="ARBA00006402"/>
    </source>
</evidence>
<feature type="transmembrane region" description="Helical" evidence="12">
    <location>
        <begin position="226"/>
        <end position="246"/>
    </location>
</feature>
<keyword evidence="12" id="KW-0472">Membrane</keyword>
<feature type="domain" description="HAMP" evidence="15">
    <location>
        <begin position="249"/>
        <end position="302"/>
    </location>
</feature>
<protein>
    <recommendedName>
        <fullName evidence="9">Circadian input-output histidine kinase CikA</fullName>
        <ecNumber evidence="4">2.7.13.3</ecNumber>
    </recommendedName>
</protein>